<evidence type="ECO:0000313" key="4">
    <source>
        <dbReference type="Proteomes" id="UP000440224"/>
    </source>
</evidence>
<keyword evidence="4" id="KW-1185">Reference proteome</keyword>
<comment type="caution">
    <text evidence="3">The sequence shown here is derived from an EMBL/GenBank/DDBJ whole genome shotgun (WGS) entry which is preliminary data.</text>
</comment>
<accession>A0A6N7PLW9</accession>
<feature type="region of interest" description="Disordered" evidence="2">
    <location>
        <begin position="161"/>
        <end position="188"/>
    </location>
</feature>
<dbReference type="AlphaFoldDB" id="A0A6N7PLW9"/>
<evidence type="ECO:0000313" key="3">
    <source>
        <dbReference type="EMBL" id="MRG93063.1"/>
    </source>
</evidence>
<dbReference type="RefSeq" id="WP_153819936.1">
    <property type="nucleotide sequence ID" value="NZ_WJIE01000004.1"/>
</dbReference>
<reference evidence="3 4" key="1">
    <citation type="submission" date="2019-10" db="EMBL/GenBank/DDBJ databases">
        <title>A soil myxobacterium in the family Polyangiaceae.</title>
        <authorList>
            <person name="Li Y."/>
            <person name="Wang J."/>
        </authorList>
    </citation>
    <scope>NUCLEOTIDE SEQUENCE [LARGE SCALE GENOMIC DNA]</scope>
    <source>
        <strain evidence="3 4">DSM 14734</strain>
    </source>
</reference>
<name>A0A6N7PLW9_9BACT</name>
<gene>
    <name evidence="3" type="ORF">GF068_14140</name>
</gene>
<dbReference type="Proteomes" id="UP000440224">
    <property type="component" value="Unassembled WGS sequence"/>
</dbReference>
<dbReference type="OrthoDB" id="5514742at2"/>
<sequence>MSAGARAELDSRGTSHAATSPANSLDQVREILFGAFVRDFERKLARIEGLVAAQGEELRADTKRMVGVLEAHVKRETDAHSTQQQADRAAQMTALNNVAREARDAIAELDQRIKKLEDGLIRAQRDFRQQILDEAKGFVEQTHSLREELMGTLQRELALFSGEASESVGPPSGVVEAPRTPEPRIEKP</sequence>
<keyword evidence="1" id="KW-0175">Coiled coil</keyword>
<proteinExistence type="predicted"/>
<dbReference type="EMBL" id="WJIE01000004">
    <property type="protein sequence ID" value="MRG93063.1"/>
    <property type="molecule type" value="Genomic_DNA"/>
</dbReference>
<organism evidence="3 4">
    <name type="scientific">Polyangium spumosum</name>
    <dbReference type="NCBI Taxonomy" id="889282"/>
    <lineage>
        <taxon>Bacteria</taxon>
        <taxon>Pseudomonadati</taxon>
        <taxon>Myxococcota</taxon>
        <taxon>Polyangia</taxon>
        <taxon>Polyangiales</taxon>
        <taxon>Polyangiaceae</taxon>
        <taxon>Polyangium</taxon>
    </lineage>
</organism>
<evidence type="ECO:0000256" key="2">
    <source>
        <dbReference type="SAM" id="MobiDB-lite"/>
    </source>
</evidence>
<protein>
    <submittedName>
        <fullName evidence="3">Uncharacterized protein</fullName>
    </submittedName>
</protein>
<evidence type="ECO:0000256" key="1">
    <source>
        <dbReference type="SAM" id="Coils"/>
    </source>
</evidence>
<feature type="region of interest" description="Disordered" evidence="2">
    <location>
        <begin position="1"/>
        <end position="21"/>
    </location>
</feature>
<feature type="compositionally biased region" description="Basic and acidic residues" evidence="2">
    <location>
        <begin position="179"/>
        <end position="188"/>
    </location>
</feature>
<feature type="coiled-coil region" evidence="1">
    <location>
        <begin position="92"/>
        <end position="126"/>
    </location>
</feature>